<keyword evidence="2" id="KW-1185">Reference proteome</keyword>
<protein>
    <submittedName>
        <fullName evidence="1">Imprinted and ancient</fullName>
    </submittedName>
</protein>
<comment type="caution">
    <text evidence="1">The sequence shown here is derived from an EMBL/GenBank/DDBJ whole genome shotgun (WGS) entry which is preliminary data.</text>
</comment>
<evidence type="ECO:0000313" key="2">
    <source>
        <dbReference type="Proteomes" id="UP000620124"/>
    </source>
</evidence>
<dbReference type="CDD" id="cd12193">
    <property type="entry name" value="bZIP_GCN4"/>
    <property type="match status" value="1"/>
</dbReference>
<gene>
    <name evidence="1" type="ORF">MVEN_00878100</name>
</gene>
<reference evidence="1" key="1">
    <citation type="submission" date="2020-05" db="EMBL/GenBank/DDBJ databases">
        <title>Mycena genomes resolve the evolution of fungal bioluminescence.</title>
        <authorList>
            <person name="Tsai I.J."/>
        </authorList>
    </citation>
    <scope>NUCLEOTIDE SEQUENCE</scope>
    <source>
        <strain evidence="1">CCC161011</strain>
    </source>
</reference>
<evidence type="ECO:0000313" key="1">
    <source>
        <dbReference type="EMBL" id="KAF7358288.1"/>
    </source>
</evidence>
<proteinExistence type="predicted"/>
<name>A0A8H7D4B8_9AGAR</name>
<accession>A0A8H7D4B8</accession>
<dbReference type="AlphaFoldDB" id="A0A8H7D4B8"/>
<organism evidence="1 2">
    <name type="scientific">Mycena venus</name>
    <dbReference type="NCBI Taxonomy" id="2733690"/>
    <lineage>
        <taxon>Eukaryota</taxon>
        <taxon>Fungi</taxon>
        <taxon>Dikarya</taxon>
        <taxon>Basidiomycota</taxon>
        <taxon>Agaricomycotina</taxon>
        <taxon>Agaricomycetes</taxon>
        <taxon>Agaricomycetidae</taxon>
        <taxon>Agaricales</taxon>
        <taxon>Marasmiineae</taxon>
        <taxon>Mycenaceae</taxon>
        <taxon>Mycena</taxon>
    </lineage>
</organism>
<dbReference type="OrthoDB" id="2257100at2759"/>
<dbReference type="EMBL" id="JACAZI010000006">
    <property type="protein sequence ID" value="KAF7358288.1"/>
    <property type="molecule type" value="Genomic_DNA"/>
</dbReference>
<sequence length="165" mass="18236">MYVTPSATSCKAVLDAIIKTRLHSIAFGDDKDVEEGLGSLSPTASEAEIIEFKQRQNMLAAWKSHKQKLQHQQTLEEVASLTNQVTTWRERTMMAQELLKNSSVKFFGRFVLLLRDLDSSGNADQVLLAVLANSMSAVVGQLKDGDLLEELADFVLDRGWPNGAV</sequence>
<dbReference type="Proteomes" id="UP000620124">
    <property type="component" value="Unassembled WGS sequence"/>
</dbReference>